<dbReference type="CDD" id="cd20691">
    <property type="entry name" value="CdiI_EC536-like"/>
    <property type="match status" value="1"/>
</dbReference>
<gene>
    <name evidence="1" type="ORF">J4P90_20910</name>
</gene>
<evidence type="ECO:0000313" key="2">
    <source>
        <dbReference type="Proteomes" id="UP000677611"/>
    </source>
</evidence>
<protein>
    <submittedName>
        <fullName evidence="1">Uncharacterized protein</fullName>
    </submittedName>
</protein>
<dbReference type="InterPro" id="IPR040547">
    <property type="entry name" value="CdiI"/>
</dbReference>
<dbReference type="RefSeq" id="WP_208018921.1">
    <property type="nucleotide sequence ID" value="NZ_JAGDQJ010000027.1"/>
</dbReference>
<reference evidence="1 2" key="1">
    <citation type="submission" date="2021-03" db="EMBL/GenBank/DDBJ databases">
        <title>Identification of novel Bacillus strains.</title>
        <authorList>
            <person name="Xiao Z."/>
            <person name="Li Y."/>
            <person name="Shen J."/>
        </authorList>
    </citation>
    <scope>NUCLEOTIDE SEQUENCE [LARGE SCALE GENOMIC DNA]</scope>
    <source>
        <strain evidence="1 2">SY8</strain>
    </source>
</reference>
<accession>A0ABS3P4C9</accession>
<name>A0ABS3P4C9_9BACI</name>
<keyword evidence="2" id="KW-1185">Reference proteome</keyword>
<comment type="caution">
    <text evidence="1">The sequence shown here is derived from an EMBL/GenBank/DDBJ whole genome shotgun (WGS) entry which is preliminary data.</text>
</comment>
<dbReference type="EMBL" id="JAGDQJ010000027">
    <property type="protein sequence ID" value="MBO1627632.1"/>
    <property type="molecule type" value="Genomic_DNA"/>
</dbReference>
<proteinExistence type="predicted"/>
<sequence>MDVKKSLLKEIYNIEASFEVNSKFDNWYKKLLNKTIQELSLDDVYTMLRQNILLKLAIEQACIFIKEDPLAGVMYDGQLLEILSELSPEAINDKRNCLESLLPYTQLEISKHTWDDEFEKEEYQNIIEKFNKSLTELG</sequence>
<dbReference type="Pfam" id="PF18616">
    <property type="entry name" value="CdiI_3"/>
    <property type="match status" value="1"/>
</dbReference>
<evidence type="ECO:0000313" key="1">
    <source>
        <dbReference type="EMBL" id="MBO1627632.1"/>
    </source>
</evidence>
<organism evidence="1 2">
    <name type="scientific">Bacillus arachidis</name>
    <dbReference type="NCBI Taxonomy" id="2819290"/>
    <lineage>
        <taxon>Bacteria</taxon>
        <taxon>Bacillati</taxon>
        <taxon>Bacillota</taxon>
        <taxon>Bacilli</taxon>
        <taxon>Bacillales</taxon>
        <taxon>Bacillaceae</taxon>
        <taxon>Bacillus</taxon>
    </lineage>
</organism>
<dbReference type="Proteomes" id="UP000677611">
    <property type="component" value="Unassembled WGS sequence"/>
</dbReference>